<feature type="compositionally biased region" description="Low complexity" evidence="1">
    <location>
        <begin position="392"/>
        <end position="408"/>
    </location>
</feature>
<sequence>MYSAAELIEAVQRKLRLAQRRSHPPGEFPAGWRRWLDEMAARPGDVQGAPAQALVDELLSRPPRRPLPGRSTDLTRWQAFTAVLRQEWSDEPRDDRGLRGLAAGGSFLLNLVFALSLLYLLFAPPRLPPAREGEESVVQVEFIGRGTPSEPGGGPDAQPRPDAQPTVPDAAAPSPVPDAAMPPAPDSATETATVPPPMPALPEVPVATAQLPALPPPPLQVDERDVPTPEPPQPAPTPQPVTVSEPAPDTGMVFLPPPNPVLETATAAPELTADAPAVQRRDVPVVPEAPPQQRSLEFTPRDSANAPDLAVRPSEVERRDVAAPVRRPSLDMPVPTPADVPPLAPSTATVPERSVPVPVSRPSLQMRETPSAAAPSLSDRSDTTSVRERAVPTPSASNADPATPATDTLAGRQDPSEGRAAASSADGVPSARATTGGPAAAPAAGGWPDPRQADDFGASDREVEGGQRGRTDATGLYNPDGSIRLPDAPGSASPGLPPGTYTEEIADLDRAGTWLKRPPVGYEPTLFDRYWRPNETLLQEWVRRGIQEVSIPIPGTTKSIRCAVSLLALGGGCGISDPNLNEQPAIARPPPDIPFKPELQDDNGSLPEPVDDTWD</sequence>
<keyword evidence="2" id="KW-0812">Transmembrane</keyword>
<gene>
    <name evidence="3" type="ORF">H4F99_03860</name>
</gene>
<feature type="compositionally biased region" description="Pro residues" evidence="1">
    <location>
        <begin position="228"/>
        <end position="239"/>
    </location>
</feature>
<evidence type="ECO:0000313" key="4">
    <source>
        <dbReference type="Proteomes" id="UP000552587"/>
    </source>
</evidence>
<accession>A0A7W3U289</accession>
<keyword evidence="2" id="KW-1133">Transmembrane helix</keyword>
<feature type="compositionally biased region" description="Low complexity" evidence="1">
    <location>
        <begin position="203"/>
        <end position="212"/>
    </location>
</feature>
<feature type="transmembrane region" description="Helical" evidence="2">
    <location>
        <begin position="101"/>
        <end position="122"/>
    </location>
</feature>
<feature type="region of interest" description="Disordered" evidence="1">
    <location>
        <begin position="144"/>
        <end position="501"/>
    </location>
</feature>
<dbReference type="EMBL" id="JACHTE010000002">
    <property type="protein sequence ID" value="MBB1087621.1"/>
    <property type="molecule type" value="Genomic_DNA"/>
</dbReference>
<evidence type="ECO:0000256" key="2">
    <source>
        <dbReference type="SAM" id="Phobius"/>
    </source>
</evidence>
<evidence type="ECO:0008006" key="5">
    <source>
        <dbReference type="Google" id="ProtNLM"/>
    </source>
</evidence>
<feature type="compositionally biased region" description="Pro residues" evidence="1">
    <location>
        <begin position="174"/>
        <end position="185"/>
    </location>
</feature>
<keyword evidence="4" id="KW-1185">Reference proteome</keyword>
<dbReference type="Proteomes" id="UP000552587">
    <property type="component" value="Unassembled WGS sequence"/>
</dbReference>
<feature type="compositionally biased region" description="Low complexity" evidence="1">
    <location>
        <begin position="350"/>
        <end position="363"/>
    </location>
</feature>
<evidence type="ECO:0000256" key="1">
    <source>
        <dbReference type="SAM" id="MobiDB-lite"/>
    </source>
</evidence>
<feature type="compositionally biased region" description="Basic and acidic residues" evidence="1">
    <location>
        <begin position="451"/>
        <end position="471"/>
    </location>
</feature>
<feature type="compositionally biased region" description="Low complexity" evidence="1">
    <location>
        <begin position="433"/>
        <end position="446"/>
    </location>
</feature>
<feature type="region of interest" description="Disordered" evidence="1">
    <location>
        <begin position="577"/>
        <end position="615"/>
    </location>
</feature>
<organism evidence="3 4">
    <name type="scientific">Marilutibacter penaei</name>
    <dbReference type="NCBI Taxonomy" id="2759900"/>
    <lineage>
        <taxon>Bacteria</taxon>
        <taxon>Pseudomonadati</taxon>
        <taxon>Pseudomonadota</taxon>
        <taxon>Gammaproteobacteria</taxon>
        <taxon>Lysobacterales</taxon>
        <taxon>Lysobacteraceae</taxon>
        <taxon>Marilutibacter</taxon>
    </lineage>
</organism>
<proteinExistence type="predicted"/>
<evidence type="ECO:0000313" key="3">
    <source>
        <dbReference type="EMBL" id="MBB1087621.1"/>
    </source>
</evidence>
<reference evidence="3 4" key="1">
    <citation type="submission" date="2020-07" db="EMBL/GenBank/DDBJ databases">
        <authorList>
            <person name="Xu S."/>
            <person name="Li A."/>
        </authorList>
    </citation>
    <scope>NUCLEOTIDE SEQUENCE [LARGE SCALE GENOMIC DNA]</scope>
    <source>
        <strain evidence="3 4">SG-8</strain>
    </source>
</reference>
<feature type="compositionally biased region" description="Basic and acidic residues" evidence="1">
    <location>
        <begin position="379"/>
        <end position="390"/>
    </location>
</feature>
<protein>
    <recommendedName>
        <fullName evidence="5">Transmembrane repetitive protein</fullName>
    </recommendedName>
</protein>
<feature type="compositionally biased region" description="Pro residues" evidence="1">
    <location>
        <begin position="334"/>
        <end position="344"/>
    </location>
</feature>
<dbReference type="PRINTS" id="PR01217">
    <property type="entry name" value="PRICHEXTENSN"/>
</dbReference>
<keyword evidence="2" id="KW-0472">Membrane</keyword>
<name>A0A7W3U289_9GAMM</name>
<dbReference type="RefSeq" id="WP_182668397.1">
    <property type="nucleotide sequence ID" value="NZ_JACHTE010000002.1"/>
</dbReference>
<dbReference type="AlphaFoldDB" id="A0A7W3U289"/>
<comment type="caution">
    <text evidence="3">The sequence shown here is derived from an EMBL/GenBank/DDBJ whole genome shotgun (WGS) entry which is preliminary data.</text>
</comment>
<feature type="compositionally biased region" description="Low complexity" evidence="1">
    <location>
        <begin position="262"/>
        <end position="277"/>
    </location>
</feature>